<comment type="caution">
    <text evidence="2">The sequence shown here is derived from an EMBL/GenBank/DDBJ whole genome shotgun (WGS) entry which is preliminary data.</text>
</comment>
<gene>
    <name evidence="2" type="ORF">M0L20_15605</name>
</gene>
<accession>A0ABT0HMA9</accession>
<dbReference type="InterPro" id="IPR007110">
    <property type="entry name" value="Ig-like_dom"/>
</dbReference>
<sequence length="800" mass="86494">MRTSTFLVLLGFFTLTLPLRSRATHQVGGQLEMKAVGDVPGHFKVIVTNYLEDGTQGIARQSNTGNLGIFRKRDNTLMLSFTVRESAARQRVIYSNEYCAEMRNLKFVVFTYEGDIQLTPSAYTDSEGYYMSYQTRNRNAGINNISDPSQIGFTFYLEFPALQQNGTAFNNSSPRFAPINGEYLCLGEPFTFPFSATDPDGDELRYSLVTPLDQKGSGRTGQNNAQSIVSAGPYPDVTWLSGFNATNAIPGSPSLSINERTGQLSVTASQLGLFVFAVKVEEYRNGVKIGEVRRDFQFLVVDCPPSTVPDPTVQLQNRTLGLRDATICRGDSIVIQATANTSWNYQWRRNGINLANATKPSLTIREAGEYTVVVSQKVACSKTGNSEPVTIRVVGAEGKLFAGGHLCATTGSVQMKVVGSTDATYQWYQNGQPLSGKTADSITVSQPGNYWVALKQQTTGCVTRTDTFAANRSPAVQALIQSATGSHRLCPQSTMALTGSGGISYSWQKDGQLLSGITDPTYTATTAGVYSLTATDTYGCTGTASDFALEQIPPVTVTLDSIADMCGTNVPMVALQGSPPGGEYAGVGVAESEFNAQTAGVGNHVVTYTVKAAPECPGTVATRRAVVAPVPTIQLTDSLITYKGNTFTFNPVYTGNPNQFQWVSSTYLDNDHAANPTITNILDDITYTIAIQNSSGCEAKDTIHITVFERVWVPDAFTPNGDGMNDVLRLPGIEAFPDAVVTIFNRWGEVVYLSKNGYKQPFDGTSNGNALPTGVYPYTLRPIPNKPSIEGRLLLLRDHN</sequence>
<name>A0ABT0HMA9_9BACT</name>
<evidence type="ECO:0000259" key="1">
    <source>
        <dbReference type="PROSITE" id="PS50835"/>
    </source>
</evidence>
<dbReference type="Pfam" id="PF13585">
    <property type="entry name" value="CHU_C"/>
    <property type="match status" value="1"/>
</dbReference>
<proteinExistence type="predicted"/>
<feature type="domain" description="Ig-like" evidence="1">
    <location>
        <begin position="305"/>
        <end position="392"/>
    </location>
</feature>
<dbReference type="PROSITE" id="PS50835">
    <property type="entry name" value="IG_LIKE"/>
    <property type="match status" value="1"/>
</dbReference>
<keyword evidence="3" id="KW-1185">Reference proteome</keyword>
<dbReference type="InterPro" id="IPR026341">
    <property type="entry name" value="T9SS_type_B"/>
</dbReference>
<protein>
    <submittedName>
        <fullName evidence="2">Gliding motility-associated C-terminal domain-containing protein</fullName>
    </submittedName>
</protein>
<dbReference type="NCBIfam" id="TIGR04131">
    <property type="entry name" value="Bac_Flav_CTERM"/>
    <property type="match status" value="1"/>
</dbReference>
<evidence type="ECO:0000313" key="2">
    <source>
        <dbReference type="EMBL" id="MCK8493293.1"/>
    </source>
</evidence>
<reference evidence="2 3" key="1">
    <citation type="submission" date="2022-04" db="EMBL/GenBank/DDBJ databases">
        <title>Spirosoma sp. strain RP8 genome sequencing and assembly.</title>
        <authorList>
            <person name="Jung Y."/>
        </authorList>
    </citation>
    <scope>NUCLEOTIDE SEQUENCE [LARGE SCALE GENOMIC DNA]</scope>
    <source>
        <strain evidence="2 3">RP8</strain>
    </source>
</reference>
<dbReference type="Gene3D" id="2.60.40.10">
    <property type="entry name" value="Immunoglobulins"/>
    <property type="match status" value="3"/>
</dbReference>
<organism evidence="2 3">
    <name type="scientific">Spirosoma liriopis</name>
    <dbReference type="NCBI Taxonomy" id="2937440"/>
    <lineage>
        <taxon>Bacteria</taxon>
        <taxon>Pseudomonadati</taxon>
        <taxon>Bacteroidota</taxon>
        <taxon>Cytophagia</taxon>
        <taxon>Cytophagales</taxon>
        <taxon>Cytophagaceae</taxon>
        <taxon>Spirosoma</taxon>
    </lineage>
</organism>
<evidence type="ECO:0000313" key="3">
    <source>
        <dbReference type="Proteomes" id="UP001202180"/>
    </source>
</evidence>
<dbReference type="RefSeq" id="WP_248477859.1">
    <property type="nucleotide sequence ID" value="NZ_JALPRF010000002.1"/>
</dbReference>
<dbReference type="InterPro" id="IPR013783">
    <property type="entry name" value="Ig-like_fold"/>
</dbReference>
<dbReference type="Proteomes" id="UP001202180">
    <property type="component" value="Unassembled WGS sequence"/>
</dbReference>
<dbReference type="EMBL" id="JALPRF010000002">
    <property type="protein sequence ID" value="MCK8493293.1"/>
    <property type="molecule type" value="Genomic_DNA"/>
</dbReference>